<dbReference type="InterPro" id="IPR006526">
    <property type="entry name" value="Export_prot_PHISTa/b/c"/>
</dbReference>
<dbReference type="AlphaFoldDB" id="A0A1A8WVA2"/>
<keyword evidence="1" id="KW-0812">Transmembrane</keyword>
<dbReference type="InterPro" id="IPR019111">
    <property type="entry name" value="PRESA_N"/>
</dbReference>
<evidence type="ECO:0000313" key="4">
    <source>
        <dbReference type="EMBL" id="SBT86609.1"/>
    </source>
</evidence>
<reference evidence="5" key="2">
    <citation type="submission" date="2016-05" db="EMBL/GenBank/DDBJ databases">
        <authorList>
            <person name="Naeem Raeece"/>
        </authorList>
    </citation>
    <scope>NUCLEOTIDE SEQUENCE [LARGE SCALE GENOMIC DNA]</scope>
</reference>
<dbReference type="Gene3D" id="6.10.280.180">
    <property type="entry name" value="Plasmodium RESA, N-terminal helical domain"/>
    <property type="match status" value="1"/>
</dbReference>
<evidence type="ECO:0000313" key="3">
    <source>
        <dbReference type="EMBL" id="SBS96270.1"/>
    </source>
</evidence>
<reference evidence="4 6" key="3">
    <citation type="submission" date="2016-06" db="EMBL/GenBank/DDBJ databases">
        <authorList>
            <consortium name="Pathogen Informatics"/>
        </authorList>
    </citation>
    <scope>NUCLEOTIDE SEQUENCE [LARGE SCALE GENOMIC DNA]</scope>
</reference>
<accession>A0A1A8WVA2</accession>
<organism evidence="3 5">
    <name type="scientific">Plasmodium malariae</name>
    <dbReference type="NCBI Taxonomy" id="5858"/>
    <lineage>
        <taxon>Eukaryota</taxon>
        <taxon>Sar</taxon>
        <taxon>Alveolata</taxon>
        <taxon>Apicomplexa</taxon>
        <taxon>Aconoidasida</taxon>
        <taxon>Haemosporida</taxon>
        <taxon>Plasmodiidae</taxon>
        <taxon>Plasmodium</taxon>
        <taxon>Plasmodium (Plasmodium)</taxon>
    </lineage>
</organism>
<dbReference type="Pfam" id="PF09687">
    <property type="entry name" value="PRESAN"/>
    <property type="match status" value="1"/>
</dbReference>
<dbReference type="Proteomes" id="UP000078597">
    <property type="component" value="Unassembled WGS sequence"/>
</dbReference>
<proteinExistence type="predicted"/>
<dbReference type="EMBL" id="LT594625">
    <property type="protein sequence ID" value="SBT86609.1"/>
    <property type="molecule type" value="Genomic_DNA"/>
</dbReference>
<dbReference type="Proteomes" id="UP000219813">
    <property type="component" value="Chromosome 4"/>
</dbReference>
<feature type="transmembrane region" description="Helical" evidence="1">
    <location>
        <begin position="48"/>
        <end position="65"/>
    </location>
</feature>
<evidence type="ECO:0000313" key="5">
    <source>
        <dbReference type="Proteomes" id="UP000078597"/>
    </source>
</evidence>
<reference evidence="3" key="1">
    <citation type="submission" date="2016-05" db="EMBL/GenBank/DDBJ databases">
        <authorList>
            <person name="Lavstsen T."/>
            <person name="Jespersen J.S."/>
        </authorList>
    </citation>
    <scope>NUCLEOTIDE SEQUENCE [LARGE SCALE GENOMIC DNA]</scope>
</reference>
<keyword evidence="1" id="KW-0472">Membrane</keyword>
<evidence type="ECO:0000313" key="6">
    <source>
        <dbReference type="Proteomes" id="UP000219813"/>
    </source>
</evidence>
<dbReference type="NCBIfam" id="TIGR01639">
    <property type="entry name" value="P_fal_TIGR01639"/>
    <property type="match status" value="1"/>
</dbReference>
<evidence type="ECO:0000256" key="1">
    <source>
        <dbReference type="SAM" id="Phobius"/>
    </source>
</evidence>
<protein>
    <submittedName>
        <fullName evidence="3">Phist protein (Pf-fam-b)</fullName>
    </submittedName>
</protein>
<dbReference type="KEGG" id="pmal:PMUG01_04030500"/>
<dbReference type="VEuPathDB" id="PlasmoDB:PmUG01_04030500"/>
<dbReference type="PANTHER" id="PTHR36193">
    <property type="entry name" value="PHISTB DOMAIN-CONTAINING RESA-LIKE PROTEIN 1"/>
    <property type="match status" value="1"/>
</dbReference>
<feature type="domain" description="Plasmodium RESA N-terminal" evidence="2">
    <location>
        <begin position="230"/>
        <end position="352"/>
    </location>
</feature>
<dbReference type="PANTHER" id="PTHR36193:SF23">
    <property type="entry name" value="PHISTB DOMAIN-CONTAINING RESA-LIKE PROTEIN 1"/>
    <property type="match status" value="1"/>
</dbReference>
<dbReference type="GeneID" id="39867134"/>
<dbReference type="InterPro" id="IPR044885">
    <property type="entry name" value="PRESA_N_sf"/>
</dbReference>
<dbReference type="RefSeq" id="XP_028859754.1">
    <property type="nucleotide sequence ID" value="XM_029003307.1"/>
</dbReference>
<evidence type="ECO:0000259" key="2">
    <source>
        <dbReference type="Pfam" id="PF09687"/>
    </source>
</evidence>
<keyword evidence="1" id="KW-1133">Transmembrane helix</keyword>
<dbReference type="OrthoDB" id="384462at2759"/>
<gene>
    <name evidence="4" type="primary">PmUG01_04030500</name>
    <name evidence="3" type="ORF">PMALA_052390</name>
    <name evidence="4" type="ORF">PMUG01_04030500</name>
</gene>
<sequence>MYNIFSKIPAVHTAHYPLLLCKTEDKKNHRNSSGQGKDFKNKDLEKAIALRLFILCLLILFYMFLQNIDVYEDSNIISEWKKYNNRFLRKLSKKRNMSEKMKNVGSDINGDEYNKLTTKTNVKLCKHKIKNSNCSKSEEKNSRKTGTYPGESSLRKRTMDKKKYLLTIQELKKKYEALAYKDVSKNEIKEIMKDMDSNYEFISENKHDTSTEDENAELPYGCKVSEVCLNITEEKLKRKLSTLSSKVNHKVMFTIFNYFHDFQRKKYLKLGDYLWKNYKQIKKDYEVPEEIEMEIDSTSSDLINTLLKKDYNDFKDFYAFVGDVPRSKESFINFLKEKTHSWLLLRNKMMEKIKNALDIDFEDSESDE</sequence>
<name>A0A1A8WVA2_PLAMA</name>
<keyword evidence="6" id="KW-1185">Reference proteome</keyword>
<dbReference type="EMBL" id="FLQW01003834">
    <property type="protein sequence ID" value="SBS96270.1"/>
    <property type="molecule type" value="Genomic_DNA"/>
</dbReference>